<dbReference type="EMBL" id="JAWWNJ010000023">
    <property type="protein sequence ID" value="KAK7033289.1"/>
    <property type="molecule type" value="Genomic_DNA"/>
</dbReference>
<dbReference type="GO" id="GO:0005829">
    <property type="term" value="C:cytosol"/>
    <property type="evidence" value="ECO:0007669"/>
    <property type="project" value="UniProtKB-ARBA"/>
</dbReference>
<dbReference type="Pfam" id="PF00248">
    <property type="entry name" value="Aldo_ket_red"/>
    <property type="match status" value="1"/>
</dbReference>
<evidence type="ECO:0000313" key="4">
    <source>
        <dbReference type="Proteomes" id="UP001362999"/>
    </source>
</evidence>
<dbReference type="FunFam" id="3.20.20.100:FF:000004">
    <property type="entry name" value="Oxidoreductase, aldo/keto reductase"/>
    <property type="match status" value="1"/>
</dbReference>
<dbReference type="Proteomes" id="UP001362999">
    <property type="component" value="Unassembled WGS sequence"/>
</dbReference>
<organism evidence="3 4">
    <name type="scientific">Favolaschia claudopus</name>
    <dbReference type="NCBI Taxonomy" id="2862362"/>
    <lineage>
        <taxon>Eukaryota</taxon>
        <taxon>Fungi</taxon>
        <taxon>Dikarya</taxon>
        <taxon>Basidiomycota</taxon>
        <taxon>Agaricomycotina</taxon>
        <taxon>Agaricomycetes</taxon>
        <taxon>Agaricomycetidae</taxon>
        <taxon>Agaricales</taxon>
        <taxon>Marasmiineae</taxon>
        <taxon>Mycenaceae</taxon>
        <taxon>Favolaschia</taxon>
    </lineage>
</organism>
<dbReference type="PANTHER" id="PTHR43364:SF4">
    <property type="entry name" value="NAD(P)-LINKED OXIDOREDUCTASE SUPERFAMILY PROTEIN"/>
    <property type="match status" value="1"/>
</dbReference>
<accession>A0AAW0C2V3</accession>
<keyword evidence="4" id="KW-1185">Reference proteome</keyword>
<name>A0AAW0C2V3_9AGAR</name>
<dbReference type="InterPro" id="IPR023210">
    <property type="entry name" value="NADP_OxRdtase_dom"/>
</dbReference>
<dbReference type="InterPro" id="IPR036812">
    <property type="entry name" value="NAD(P)_OxRdtase_dom_sf"/>
</dbReference>
<dbReference type="Gene3D" id="3.20.20.100">
    <property type="entry name" value="NADP-dependent oxidoreductase domain"/>
    <property type="match status" value="1"/>
</dbReference>
<protein>
    <submittedName>
        <fullName evidence="3">Aldo-ket-red domain-containing protein</fullName>
    </submittedName>
</protein>
<feature type="domain" description="NADP-dependent oxidoreductase" evidence="2">
    <location>
        <begin position="24"/>
        <end position="339"/>
    </location>
</feature>
<evidence type="ECO:0000313" key="3">
    <source>
        <dbReference type="EMBL" id="KAK7033289.1"/>
    </source>
</evidence>
<evidence type="ECO:0000259" key="2">
    <source>
        <dbReference type="Pfam" id="PF00248"/>
    </source>
</evidence>
<gene>
    <name evidence="3" type="ORF">R3P38DRAFT_2619182</name>
</gene>
<dbReference type="GO" id="GO:0016491">
    <property type="term" value="F:oxidoreductase activity"/>
    <property type="evidence" value="ECO:0007669"/>
    <property type="project" value="UniProtKB-KW"/>
</dbReference>
<dbReference type="SUPFAM" id="SSF51430">
    <property type="entry name" value="NAD(P)-linked oxidoreductase"/>
    <property type="match status" value="1"/>
</dbReference>
<reference evidence="3 4" key="1">
    <citation type="journal article" date="2024" name="J Genomics">
        <title>Draft genome sequencing and assembly of Favolaschia claudopus CIRM-BRFM 2984 isolated from oak limbs.</title>
        <authorList>
            <person name="Navarro D."/>
            <person name="Drula E."/>
            <person name="Chaduli D."/>
            <person name="Cazenave R."/>
            <person name="Ahrendt S."/>
            <person name="Wang J."/>
            <person name="Lipzen A."/>
            <person name="Daum C."/>
            <person name="Barry K."/>
            <person name="Grigoriev I.V."/>
            <person name="Favel A."/>
            <person name="Rosso M.N."/>
            <person name="Martin F."/>
        </authorList>
    </citation>
    <scope>NUCLEOTIDE SEQUENCE [LARGE SCALE GENOMIC DNA]</scope>
    <source>
        <strain evidence="3 4">CIRM-BRFM 2984</strain>
    </source>
</reference>
<dbReference type="AlphaFoldDB" id="A0AAW0C2V3"/>
<dbReference type="PANTHER" id="PTHR43364">
    <property type="entry name" value="NADH-SPECIFIC METHYLGLYOXAL REDUCTASE-RELATED"/>
    <property type="match status" value="1"/>
</dbReference>
<comment type="caution">
    <text evidence="3">The sequence shown here is derived from an EMBL/GenBank/DDBJ whole genome shotgun (WGS) entry which is preliminary data.</text>
</comment>
<dbReference type="CDD" id="cd19079">
    <property type="entry name" value="AKR_EcYajO-like"/>
    <property type="match status" value="1"/>
</dbReference>
<dbReference type="InterPro" id="IPR050523">
    <property type="entry name" value="AKR_Detox_Biosynth"/>
</dbReference>
<sequence length="350" mass="39291">MSTSETTKKMEYVRLGQSGLKISKIVLGCMSYGRPTWNGNWVLQEEEAFKHIKAAYDAGINTFDTANVYSDGLSEEILGRAIKQFNLPRDEIVVMTKVFFPLSGDKFTLPGPDADAAGLVNQYGLSRKHIFDSVKHSLKRLELDYVDLLQCHRFDPDTPIAETMQALHDVVKAGYVRYIGMSSCYAWQFHAMQNYAISNNLTPFISMQNHHSLLYREEEREMFPTLKLFGVGAIPWSPLARGALTRPLADQDKTQRAKTEVMSPSVYTGTDANKTIVHRVEEIAKKHNISMAQVAVAWSINKEGISAPIVGTTSLANLQDAIAATHVKLSEEEIKYLEEPYQPMAIMGHW</sequence>
<evidence type="ECO:0000256" key="1">
    <source>
        <dbReference type="ARBA" id="ARBA00023002"/>
    </source>
</evidence>
<keyword evidence="1" id="KW-0560">Oxidoreductase</keyword>
<proteinExistence type="predicted"/>